<feature type="transmembrane region" description="Helical" evidence="1">
    <location>
        <begin position="138"/>
        <end position="163"/>
    </location>
</feature>
<keyword evidence="1" id="KW-0812">Transmembrane</keyword>
<dbReference type="EMBL" id="JACOPG010000002">
    <property type="protein sequence ID" value="MBC5686069.1"/>
    <property type="molecule type" value="Genomic_DNA"/>
</dbReference>
<sequence>MADNNWDDLGEELKDAVNDAINSGDFGDLAGSIGDMVNGALYSFSKGVSSSMRDVSQRANDRNRMAGDMGRMAGDMGRMAGNMGRMAGGMGRAFGQAAAQMAGGVAQMANDMSARQRADMAASQGLPLYDKSPAKASCVLMMAIGYPLMGLGIFFSAVMAFAFGVAGSYFLAPLILFLAMAVGGTALGIGGTNRFKMLSRFSKYTYRLEEHAYISVEELAKKVGKSVDYTMKDLEKMIGQHLFYQAHLDYDNKYLILSDRTYEQYQMAREDFKKEQAEKKAKEAEEDKLPEECRKLIAEGQRYVAHIRECNDAIPGEEISRKLDKMEQLVQRIFEEVKIHPEVAGDLHKMMEYYLPMTEKLLDSYRELDAQPVAGENVTKTKHEIEDAVDSLNVAFEKLLDSLFADRAWDISSDISVLNTMLAQEGLKEDDFSAKK</sequence>
<feature type="transmembrane region" description="Helical" evidence="1">
    <location>
        <begin position="169"/>
        <end position="190"/>
    </location>
</feature>
<evidence type="ECO:0000256" key="1">
    <source>
        <dbReference type="SAM" id="Phobius"/>
    </source>
</evidence>
<keyword evidence="1" id="KW-0472">Membrane</keyword>
<organism evidence="2 3">
    <name type="scientific">Roseburia lenta</name>
    <dbReference type="NCBI Taxonomy" id="2763061"/>
    <lineage>
        <taxon>Bacteria</taxon>
        <taxon>Bacillati</taxon>
        <taxon>Bacillota</taxon>
        <taxon>Clostridia</taxon>
        <taxon>Lachnospirales</taxon>
        <taxon>Lachnospiraceae</taxon>
        <taxon>Roseburia</taxon>
    </lineage>
</organism>
<protein>
    <submittedName>
        <fullName evidence="2">5-bromo-4-chloroindolyl phosphate hydrolysis family protein</fullName>
    </submittedName>
</protein>
<gene>
    <name evidence="2" type="ORF">H8R94_05535</name>
</gene>
<comment type="caution">
    <text evidence="2">The sequence shown here is derived from an EMBL/GenBank/DDBJ whole genome shotgun (WGS) entry which is preliminary data.</text>
</comment>
<dbReference type="RefSeq" id="WP_186854106.1">
    <property type="nucleotide sequence ID" value="NZ_JACOPG010000002.1"/>
</dbReference>
<name>A0ABR7GF43_9FIRM</name>
<evidence type="ECO:0000313" key="3">
    <source>
        <dbReference type="Proteomes" id="UP000643810"/>
    </source>
</evidence>
<dbReference type="SUPFAM" id="SSF109755">
    <property type="entry name" value="PhoU-like"/>
    <property type="match status" value="1"/>
</dbReference>
<proteinExistence type="predicted"/>
<reference evidence="2 3" key="1">
    <citation type="submission" date="2020-08" db="EMBL/GenBank/DDBJ databases">
        <title>Genome public.</title>
        <authorList>
            <person name="Liu C."/>
            <person name="Sun Q."/>
        </authorList>
    </citation>
    <scope>NUCLEOTIDE SEQUENCE [LARGE SCALE GENOMIC DNA]</scope>
    <source>
        <strain evidence="2 3">NSJ-9</strain>
    </source>
</reference>
<evidence type="ECO:0000313" key="2">
    <source>
        <dbReference type="EMBL" id="MBC5686069.1"/>
    </source>
</evidence>
<keyword evidence="1" id="KW-1133">Transmembrane helix</keyword>
<accession>A0ABR7GF43</accession>
<dbReference type="Proteomes" id="UP000643810">
    <property type="component" value="Unassembled WGS sequence"/>
</dbReference>
<keyword evidence="3" id="KW-1185">Reference proteome</keyword>